<accession>A0ACC0B5Y8</accession>
<dbReference type="EMBL" id="CM044704">
    <property type="protein sequence ID" value="KAI5668049.1"/>
    <property type="molecule type" value="Genomic_DNA"/>
</dbReference>
<organism evidence="1 2">
    <name type="scientific">Catharanthus roseus</name>
    <name type="common">Madagascar periwinkle</name>
    <name type="synonym">Vinca rosea</name>
    <dbReference type="NCBI Taxonomy" id="4058"/>
    <lineage>
        <taxon>Eukaryota</taxon>
        <taxon>Viridiplantae</taxon>
        <taxon>Streptophyta</taxon>
        <taxon>Embryophyta</taxon>
        <taxon>Tracheophyta</taxon>
        <taxon>Spermatophyta</taxon>
        <taxon>Magnoliopsida</taxon>
        <taxon>eudicotyledons</taxon>
        <taxon>Gunneridae</taxon>
        <taxon>Pentapetalae</taxon>
        <taxon>asterids</taxon>
        <taxon>lamiids</taxon>
        <taxon>Gentianales</taxon>
        <taxon>Apocynaceae</taxon>
        <taxon>Rauvolfioideae</taxon>
        <taxon>Vinceae</taxon>
        <taxon>Catharanthinae</taxon>
        <taxon>Catharanthus</taxon>
    </lineage>
</organism>
<name>A0ACC0B5Y8_CATRO</name>
<comment type="caution">
    <text evidence="1">The sequence shown here is derived from an EMBL/GenBank/DDBJ whole genome shotgun (WGS) entry which is preliminary data.</text>
</comment>
<sequence length="303" mass="32992">MGRSPCCEKAHTNKGAWTKDEDLRLINYIRVHGEGCWRSLPKAAGLLRCGKSCRLRWINYLRPDLKRGNFTEEEDEIIIKLHSLLGNKWSLIAGRLPGRTDNEIKNYWNTHIKRKLISRGIDPLTHRPLNAAAAVPSPAATAETSKSQSVSLDFRNSFPAPVEIKPSVINDSKLIKLETEASIGGSTTKCSSGTTEEIQPPEELGEELIDLELSIGLPVPFKSSAGSSSSSAESKVSNYGLIWRREAAAAVPPLRTLPPAAAATTAAVVGVAHAAVCLCWQLGFKTGQICTNCQIKNGVFRYC</sequence>
<keyword evidence="2" id="KW-1185">Reference proteome</keyword>
<evidence type="ECO:0000313" key="1">
    <source>
        <dbReference type="EMBL" id="KAI5668049.1"/>
    </source>
</evidence>
<dbReference type="Proteomes" id="UP001060085">
    <property type="component" value="Linkage Group LG04"/>
</dbReference>
<reference evidence="2" key="1">
    <citation type="journal article" date="2023" name="Nat. Plants">
        <title>Single-cell RNA sequencing provides a high-resolution roadmap for understanding the multicellular compartmentation of specialized metabolism.</title>
        <authorList>
            <person name="Sun S."/>
            <person name="Shen X."/>
            <person name="Li Y."/>
            <person name="Li Y."/>
            <person name="Wang S."/>
            <person name="Li R."/>
            <person name="Zhang H."/>
            <person name="Shen G."/>
            <person name="Guo B."/>
            <person name="Wei J."/>
            <person name="Xu J."/>
            <person name="St-Pierre B."/>
            <person name="Chen S."/>
            <person name="Sun C."/>
        </authorList>
    </citation>
    <scope>NUCLEOTIDE SEQUENCE [LARGE SCALE GENOMIC DNA]</scope>
</reference>
<proteinExistence type="predicted"/>
<gene>
    <name evidence="1" type="ORF">M9H77_17902</name>
</gene>
<protein>
    <submittedName>
        <fullName evidence="1">Uncharacterized protein</fullName>
    </submittedName>
</protein>
<evidence type="ECO:0000313" key="2">
    <source>
        <dbReference type="Proteomes" id="UP001060085"/>
    </source>
</evidence>